<keyword evidence="3" id="KW-1185">Reference proteome</keyword>
<keyword evidence="1" id="KW-1133">Transmembrane helix</keyword>
<evidence type="ECO:0000313" key="2">
    <source>
        <dbReference type="EMBL" id="CAD6192340.1"/>
    </source>
</evidence>
<keyword evidence="1" id="KW-0812">Transmembrane</keyword>
<organism evidence="2 3">
    <name type="scientific">Caenorhabditis auriculariae</name>
    <dbReference type="NCBI Taxonomy" id="2777116"/>
    <lineage>
        <taxon>Eukaryota</taxon>
        <taxon>Metazoa</taxon>
        <taxon>Ecdysozoa</taxon>
        <taxon>Nematoda</taxon>
        <taxon>Chromadorea</taxon>
        <taxon>Rhabditida</taxon>
        <taxon>Rhabditina</taxon>
        <taxon>Rhabditomorpha</taxon>
        <taxon>Rhabditoidea</taxon>
        <taxon>Rhabditidae</taxon>
        <taxon>Peloderinae</taxon>
        <taxon>Caenorhabditis</taxon>
    </lineage>
</organism>
<reference evidence="2" key="1">
    <citation type="submission" date="2020-10" db="EMBL/GenBank/DDBJ databases">
        <authorList>
            <person name="Kikuchi T."/>
        </authorList>
    </citation>
    <scope>NUCLEOTIDE SEQUENCE</scope>
    <source>
        <strain evidence="2">NKZ352</strain>
    </source>
</reference>
<dbReference type="EMBL" id="CAJGYM010000027">
    <property type="protein sequence ID" value="CAD6192340.1"/>
    <property type="molecule type" value="Genomic_DNA"/>
</dbReference>
<keyword evidence="1" id="KW-0472">Membrane</keyword>
<sequence>MLGEMSELKTYVIIALSAVLFLLAMCILDAFSQKTSLVDSGITSRSELTRADRLFDPLSGLRSVNDVDLKKERELVLRSQFEKNSKSLIRKSTHS</sequence>
<comment type="caution">
    <text evidence="2">The sequence shown here is derived from an EMBL/GenBank/DDBJ whole genome shotgun (WGS) entry which is preliminary data.</text>
</comment>
<accession>A0A8S1HG49</accession>
<feature type="transmembrane region" description="Helical" evidence="1">
    <location>
        <begin position="12"/>
        <end position="31"/>
    </location>
</feature>
<evidence type="ECO:0000256" key="1">
    <source>
        <dbReference type="SAM" id="Phobius"/>
    </source>
</evidence>
<name>A0A8S1HG49_9PELO</name>
<dbReference type="Proteomes" id="UP000835052">
    <property type="component" value="Unassembled WGS sequence"/>
</dbReference>
<proteinExistence type="predicted"/>
<evidence type="ECO:0000313" key="3">
    <source>
        <dbReference type="Proteomes" id="UP000835052"/>
    </source>
</evidence>
<gene>
    <name evidence="2" type="ORF">CAUJ_LOCUS8259</name>
</gene>
<dbReference type="AlphaFoldDB" id="A0A8S1HG49"/>
<protein>
    <submittedName>
        <fullName evidence="2">Uncharacterized protein</fullName>
    </submittedName>
</protein>